<comment type="caution">
    <text evidence="2">The sequence shown here is derived from an EMBL/GenBank/DDBJ whole genome shotgun (WGS) entry which is preliminary data.</text>
</comment>
<dbReference type="Proteomes" id="UP001562357">
    <property type="component" value="Unassembled WGS sequence"/>
</dbReference>
<protein>
    <submittedName>
        <fullName evidence="2">Uncharacterized protein</fullName>
    </submittedName>
</protein>
<proteinExistence type="predicted"/>
<reference evidence="3" key="1">
    <citation type="submission" date="2024-06" db="EMBL/GenBank/DDBJ databases">
        <title>Draft Genome Sequences of Epichloe bromicola Strains Isolated from Elymus ciliaris.</title>
        <authorList>
            <consortium name="Epichloe bromicola genome sequencing consortium"/>
            <person name="Miura A."/>
            <person name="Imano S."/>
            <person name="Ashida A."/>
            <person name="Sato I."/>
            <person name="Chiba S."/>
            <person name="Tanaka A."/>
            <person name="Camagna M."/>
            <person name="Takemoto D."/>
        </authorList>
    </citation>
    <scope>NUCLEOTIDE SEQUENCE [LARGE SCALE GENOMIC DNA]</scope>
    <source>
        <strain evidence="3">DP</strain>
    </source>
</reference>
<name>A0ABQ0D0E4_9HYPO</name>
<organism evidence="2 3">
    <name type="scientific">Epichloe bromicola</name>
    <dbReference type="NCBI Taxonomy" id="79588"/>
    <lineage>
        <taxon>Eukaryota</taxon>
        <taxon>Fungi</taxon>
        <taxon>Dikarya</taxon>
        <taxon>Ascomycota</taxon>
        <taxon>Pezizomycotina</taxon>
        <taxon>Sordariomycetes</taxon>
        <taxon>Hypocreomycetidae</taxon>
        <taxon>Hypocreales</taxon>
        <taxon>Clavicipitaceae</taxon>
        <taxon>Epichloe</taxon>
    </lineage>
</organism>
<sequence length="118" mass="13372">MFWRDDAPSLLAVMEEAEVNAHDEDRENRDDPDDETNWDKPVSRCLWRSFPTNYGNSSTAHLHTPHAGLTMNVKGSAELGGAMRESHGHHDPDGLSELWWGMAPSPRALKRRRVLRGL</sequence>
<gene>
    <name evidence="2" type="primary">g7356</name>
    <name evidence="2" type="ORF">EsDP_00007356</name>
</gene>
<keyword evidence="3" id="KW-1185">Reference proteome</keyword>
<evidence type="ECO:0000313" key="2">
    <source>
        <dbReference type="EMBL" id="GAB0139143.1"/>
    </source>
</evidence>
<feature type="compositionally biased region" description="Basic and acidic residues" evidence="1">
    <location>
        <begin position="19"/>
        <end position="29"/>
    </location>
</feature>
<evidence type="ECO:0000313" key="3">
    <source>
        <dbReference type="Proteomes" id="UP001562357"/>
    </source>
</evidence>
<feature type="region of interest" description="Disordered" evidence="1">
    <location>
        <begin position="16"/>
        <end position="38"/>
    </location>
</feature>
<accession>A0ABQ0D0E4</accession>
<evidence type="ECO:0000256" key="1">
    <source>
        <dbReference type="SAM" id="MobiDB-lite"/>
    </source>
</evidence>
<dbReference type="EMBL" id="BAAFGZ010000655">
    <property type="protein sequence ID" value="GAB0139143.1"/>
    <property type="molecule type" value="Genomic_DNA"/>
</dbReference>